<sequence>MKVKNLNKLPKRKITVNDIIISEDIKDAVDDFNDMKSSFRELLFISVDDEGFVCWRHSDMSLSRMIYVMEIVKKNLLEE</sequence>
<protein>
    <submittedName>
        <fullName evidence="1">Uncharacterized protein</fullName>
    </submittedName>
</protein>
<organism evidence="1">
    <name type="scientific">marine sediment metagenome</name>
    <dbReference type="NCBI Taxonomy" id="412755"/>
    <lineage>
        <taxon>unclassified sequences</taxon>
        <taxon>metagenomes</taxon>
        <taxon>ecological metagenomes</taxon>
    </lineage>
</organism>
<accession>A0A0F9R7S0</accession>
<proteinExistence type="predicted"/>
<reference evidence="1" key="1">
    <citation type="journal article" date="2015" name="Nature">
        <title>Complex archaea that bridge the gap between prokaryotes and eukaryotes.</title>
        <authorList>
            <person name="Spang A."/>
            <person name="Saw J.H."/>
            <person name="Jorgensen S.L."/>
            <person name="Zaremba-Niedzwiedzka K."/>
            <person name="Martijn J."/>
            <person name="Lind A.E."/>
            <person name="van Eijk R."/>
            <person name="Schleper C."/>
            <person name="Guy L."/>
            <person name="Ettema T.J."/>
        </authorList>
    </citation>
    <scope>NUCLEOTIDE SEQUENCE</scope>
</reference>
<gene>
    <name evidence="1" type="ORF">LCGC14_0927020</name>
</gene>
<comment type="caution">
    <text evidence="1">The sequence shown here is derived from an EMBL/GenBank/DDBJ whole genome shotgun (WGS) entry which is preliminary data.</text>
</comment>
<dbReference type="EMBL" id="LAZR01003161">
    <property type="protein sequence ID" value="KKN21271.1"/>
    <property type="molecule type" value="Genomic_DNA"/>
</dbReference>
<name>A0A0F9R7S0_9ZZZZ</name>
<evidence type="ECO:0000313" key="1">
    <source>
        <dbReference type="EMBL" id="KKN21271.1"/>
    </source>
</evidence>
<dbReference type="AlphaFoldDB" id="A0A0F9R7S0"/>